<proteinExistence type="predicted"/>
<evidence type="ECO:0000313" key="4">
    <source>
        <dbReference type="Proteomes" id="UP000070373"/>
    </source>
</evidence>
<protein>
    <recommendedName>
        <fullName evidence="2">CAAX prenyl protease 2/Lysostaphin resistance protein A-like domain-containing protein</fullName>
    </recommendedName>
</protein>
<reference evidence="3 4" key="1">
    <citation type="journal article" date="2016" name="Sci. Rep.">
        <title>Metabolic traits of an uncultured archaeal lineage -MSBL1- from brine pools of the Red Sea.</title>
        <authorList>
            <person name="Mwirichia R."/>
            <person name="Alam I."/>
            <person name="Rashid M."/>
            <person name="Vinu M."/>
            <person name="Ba-Alawi W."/>
            <person name="Anthony Kamau A."/>
            <person name="Kamanda Ngugi D."/>
            <person name="Goker M."/>
            <person name="Klenk H.P."/>
            <person name="Bajic V."/>
            <person name="Stingl U."/>
        </authorList>
    </citation>
    <scope>NUCLEOTIDE SEQUENCE [LARGE SCALE GENOMIC DNA]</scope>
    <source>
        <strain evidence="3">SCGC-AAA259E17</strain>
    </source>
</reference>
<keyword evidence="1" id="KW-1133">Transmembrane helix</keyword>
<organism evidence="3 4">
    <name type="scientific">candidate division MSBL1 archaeon SCGC-AAA259E17</name>
    <dbReference type="NCBI Taxonomy" id="1698263"/>
    <lineage>
        <taxon>Archaea</taxon>
        <taxon>Methanobacteriati</taxon>
        <taxon>Methanobacteriota</taxon>
        <taxon>candidate division MSBL1</taxon>
    </lineage>
</organism>
<keyword evidence="1" id="KW-0812">Transmembrane</keyword>
<dbReference type="EMBL" id="LHXN01000100">
    <property type="protein sequence ID" value="KXA91794.1"/>
    <property type="molecule type" value="Genomic_DNA"/>
</dbReference>
<sequence>MEKSETSLHDVAEIGIIIAAYLILTFLSFKHPMRIEWIWRVPQALLPFVFVVSRNRTIGSIGLKSENMAENLKLGVSVAGILTVVFAPLYLKWLPGDLFSPSYPAGWLFMFIFVVTNVFVIELFYRGWIQTRLTEAGGPIPGIIGASALASFDFFEFSIFPRGIPSVIIIVTAALVFSYLFYKTESLVTPLIAHVLWFHLVLVVLTLLG</sequence>
<feature type="transmembrane region" description="Helical" evidence="1">
    <location>
        <begin position="12"/>
        <end position="31"/>
    </location>
</feature>
<feature type="transmembrane region" description="Helical" evidence="1">
    <location>
        <begin position="164"/>
        <end position="182"/>
    </location>
</feature>
<dbReference type="Pfam" id="PF02517">
    <property type="entry name" value="Rce1-like"/>
    <property type="match status" value="1"/>
</dbReference>
<gene>
    <name evidence="3" type="ORF">AKJ64_04495</name>
</gene>
<comment type="caution">
    <text evidence="3">The sequence shown here is derived from an EMBL/GenBank/DDBJ whole genome shotgun (WGS) entry which is preliminary data.</text>
</comment>
<feature type="domain" description="CAAX prenyl protease 2/Lysostaphin resistance protein A-like" evidence="2">
    <location>
        <begin position="106"/>
        <end position="197"/>
    </location>
</feature>
<dbReference type="GO" id="GO:0080120">
    <property type="term" value="P:CAAX-box protein maturation"/>
    <property type="evidence" value="ECO:0007669"/>
    <property type="project" value="UniProtKB-ARBA"/>
</dbReference>
<name>A0A133UC94_9EURY</name>
<dbReference type="GO" id="GO:0004175">
    <property type="term" value="F:endopeptidase activity"/>
    <property type="evidence" value="ECO:0007669"/>
    <property type="project" value="UniProtKB-ARBA"/>
</dbReference>
<dbReference type="AlphaFoldDB" id="A0A133UC94"/>
<evidence type="ECO:0000256" key="1">
    <source>
        <dbReference type="SAM" id="Phobius"/>
    </source>
</evidence>
<evidence type="ECO:0000259" key="2">
    <source>
        <dbReference type="Pfam" id="PF02517"/>
    </source>
</evidence>
<feature type="transmembrane region" description="Helical" evidence="1">
    <location>
        <begin position="188"/>
        <end position="208"/>
    </location>
</feature>
<feature type="transmembrane region" description="Helical" evidence="1">
    <location>
        <begin position="74"/>
        <end position="93"/>
    </location>
</feature>
<keyword evidence="1" id="KW-0472">Membrane</keyword>
<accession>A0A133UC94</accession>
<dbReference type="Proteomes" id="UP000070373">
    <property type="component" value="Unassembled WGS sequence"/>
</dbReference>
<keyword evidence="4" id="KW-1185">Reference proteome</keyword>
<feature type="transmembrane region" description="Helical" evidence="1">
    <location>
        <begin position="105"/>
        <end position="125"/>
    </location>
</feature>
<dbReference type="InterPro" id="IPR003675">
    <property type="entry name" value="Rce1/LyrA-like_dom"/>
</dbReference>
<evidence type="ECO:0000313" key="3">
    <source>
        <dbReference type="EMBL" id="KXA91794.1"/>
    </source>
</evidence>